<sequence>MTFKQIKTFKDKDQEMLIEWSLRKRNMMHGTGIRASQMSETRKNKS</sequence>
<reference evidence="1" key="1">
    <citation type="submission" date="2021-02" db="EMBL/GenBank/DDBJ databases">
        <title>Thiocyanate and organic carbon inputs drive convergent selection for specific autotrophic Afipia and Thiobacillus strains within complex microbiomes.</title>
        <authorList>
            <person name="Huddy R.J."/>
            <person name="Sachdeva R."/>
            <person name="Kadzinga F."/>
            <person name="Kantor R.S."/>
            <person name="Harrison S.T.L."/>
            <person name="Banfield J.F."/>
        </authorList>
    </citation>
    <scope>NUCLEOTIDE SEQUENCE</scope>
    <source>
        <strain evidence="1">SCN18_10_11_15_R4_P_38_20</strain>
    </source>
</reference>
<protein>
    <submittedName>
        <fullName evidence="1">Uncharacterized protein</fullName>
    </submittedName>
</protein>
<dbReference type="EMBL" id="JAFKGL010000024">
    <property type="protein sequence ID" value="MBN9413433.1"/>
    <property type="molecule type" value="Genomic_DNA"/>
</dbReference>
<evidence type="ECO:0000313" key="1">
    <source>
        <dbReference type="EMBL" id="MBN9413433.1"/>
    </source>
</evidence>
<dbReference type="Proteomes" id="UP000664414">
    <property type="component" value="Unassembled WGS sequence"/>
</dbReference>
<proteinExistence type="predicted"/>
<dbReference type="AlphaFoldDB" id="A0A8J7Q1J9"/>
<organism evidence="1 2">
    <name type="scientific">Candidatus Paracaedimonas acanthamoebae</name>
    <dbReference type="NCBI Taxonomy" id="244581"/>
    <lineage>
        <taxon>Bacteria</taxon>
        <taxon>Pseudomonadati</taxon>
        <taxon>Pseudomonadota</taxon>
        <taxon>Alphaproteobacteria</taxon>
        <taxon>Holosporales</taxon>
        <taxon>Caedimonadaceae</taxon>
        <taxon>Candidatus Paracaedimonas</taxon>
    </lineage>
</organism>
<comment type="caution">
    <text evidence="1">The sequence shown here is derived from an EMBL/GenBank/DDBJ whole genome shotgun (WGS) entry which is preliminary data.</text>
</comment>
<accession>A0A8J7Q1J9</accession>
<name>A0A8J7Q1J9_9PROT</name>
<gene>
    <name evidence="1" type="ORF">J0H12_05880</name>
</gene>
<evidence type="ECO:0000313" key="2">
    <source>
        <dbReference type="Proteomes" id="UP000664414"/>
    </source>
</evidence>